<dbReference type="SUPFAM" id="SSF54928">
    <property type="entry name" value="RNA-binding domain, RBD"/>
    <property type="match status" value="1"/>
</dbReference>
<evidence type="ECO:0000256" key="3">
    <source>
        <dbReference type="ARBA" id="ARBA00023242"/>
    </source>
</evidence>
<proteinExistence type="predicted"/>
<dbReference type="Proteomes" id="UP000005239">
    <property type="component" value="Unassembled WGS sequence"/>
</dbReference>
<dbReference type="GO" id="GO:0003727">
    <property type="term" value="F:single-stranded RNA binding"/>
    <property type="evidence" value="ECO:0000318"/>
    <property type="project" value="GO_Central"/>
</dbReference>
<dbReference type="InterPro" id="IPR012677">
    <property type="entry name" value="Nucleotide-bd_a/b_plait_sf"/>
</dbReference>
<dbReference type="Pfam" id="PF00076">
    <property type="entry name" value="RRM_1"/>
    <property type="match status" value="1"/>
</dbReference>
<dbReference type="PANTHER" id="PTHR13798">
    <property type="entry name" value="RNA BINDING MOTIF RBM PROTEIN -RELATED"/>
    <property type="match status" value="1"/>
</dbReference>
<feature type="region of interest" description="Disordered" evidence="4">
    <location>
        <begin position="94"/>
        <end position="126"/>
    </location>
</feature>
<dbReference type="EnsemblMetazoa" id="PPA34816.1">
    <property type="protein sequence ID" value="PPA34816.1"/>
    <property type="gene ID" value="WBGene00273185"/>
</dbReference>
<feature type="compositionally biased region" description="Low complexity" evidence="4">
    <location>
        <begin position="172"/>
        <end position="208"/>
    </location>
</feature>
<protein>
    <submittedName>
        <fullName evidence="5">Rnp-8</fullName>
    </submittedName>
</protein>
<accession>A0A8R1YMT5</accession>
<gene>
    <name evidence="5" type="primary">WBGene00273185</name>
</gene>
<comment type="subcellular location">
    <subcellularLocation>
        <location evidence="1">Nucleus</location>
        <location evidence="1">Nucleoplasm</location>
    </subcellularLocation>
</comment>
<dbReference type="OrthoDB" id="407442at2759"/>
<dbReference type="Gene3D" id="3.30.70.330">
    <property type="match status" value="1"/>
</dbReference>
<keyword evidence="6" id="KW-1185">Reference proteome</keyword>
<sequence>MDNHFDRRERTIYVWMLERNVTDDQLYSLFSKIGPIEKLIFKEYADGTPQHCLIVFRYVDSVLTAMSTLQSTELNGKPISLRPLRESTHAVLMPPSTMYPSKERTTTVTSSDGLSDDHSEDHCGEGVGKKLRTNWDAVSTAGSDSSCAWKVGDGIEAAVEKLTLAERSGDTVGSRSSTSFSSVSSGPESPSHSLSPSSQQHLRSSTSSAIHASLRKPWRPSRGPIPAPLLTSGSFSSRHLPANCSYTKDESTYGAGSSIYASHTNLAHYTAGSAPPPSLFSQIIPPSPGYGSHSPYAAGGSLQSFAGGNAAPSPRPLLPEMYRPAGRPPAAMGVFSPTAAPEEVLWRQHNGGPSPPPGSVSTPLMSSCTSEAKNWFDYGGFSVPQAYRGNNTEQQVVAAPATVTTCGQTAHKLPHSLGGMLPPNSPPIAQCTRFFDFTAASATLPRLRPYHPSLGGGPSSARPHASPFVSARCEIRAPRSAALVGAGSSTSFHEQHPNSPFSWPEFRTFGGRY</sequence>
<dbReference type="PANTHER" id="PTHR13798:SF11">
    <property type="entry name" value="RNA-BINDING PROTEIN 7-RELATED"/>
    <property type="match status" value="1"/>
</dbReference>
<feature type="compositionally biased region" description="Basic and acidic residues" evidence="4">
    <location>
        <begin position="115"/>
        <end position="126"/>
    </location>
</feature>
<organism evidence="5 6">
    <name type="scientific">Pristionchus pacificus</name>
    <name type="common">Parasitic nematode worm</name>
    <dbReference type="NCBI Taxonomy" id="54126"/>
    <lineage>
        <taxon>Eukaryota</taxon>
        <taxon>Metazoa</taxon>
        <taxon>Ecdysozoa</taxon>
        <taxon>Nematoda</taxon>
        <taxon>Chromadorea</taxon>
        <taxon>Rhabditida</taxon>
        <taxon>Rhabditina</taxon>
        <taxon>Diplogasteromorpha</taxon>
        <taxon>Diplogasteroidea</taxon>
        <taxon>Neodiplogasteridae</taxon>
        <taxon>Pristionchus</taxon>
    </lineage>
</organism>
<dbReference type="GO" id="GO:0005654">
    <property type="term" value="C:nucleoplasm"/>
    <property type="evidence" value="ECO:0007669"/>
    <property type="project" value="UniProtKB-SubCell"/>
</dbReference>
<accession>A0A2A6C881</accession>
<dbReference type="CDD" id="cd00590">
    <property type="entry name" value="RRM_SF"/>
    <property type="match status" value="1"/>
</dbReference>
<evidence type="ECO:0000256" key="4">
    <source>
        <dbReference type="SAM" id="MobiDB-lite"/>
    </source>
</evidence>
<reference evidence="5" key="2">
    <citation type="submission" date="2022-06" db="UniProtKB">
        <authorList>
            <consortium name="EnsemblMetazoa"/>
        </authorList>
    </citation>
    <scope>IDENTIFICATION</scope>
    <source>
        <strain evidence="5">PS312</strain>
    </source>
</reference>
<evidence type="ECO:0000313" key="5">
    <source>
        <dbReference type="EnsemblMetazoa" id="PPA34816.1"/>
    </source>
</evidence>
<evidence type="ECO:0000313" key="6">
    <source>
        <dbReference type="Proteomes" id="UP000005239"/>
    </source>
</evidence>
<dbReference type="InterPro" id="IPR035979">
    <property type="entry name" value="RBD_domain_sf"/>
</dbReference>
<evidence type="ECO:0000256" key="2">
    <source>
        <dbReference type="ARBA" id="ARBA00022884"/>
    </source>
</evidence>
<dbReference type="AlphaFoldDB" id="A0A2A6C881"/>
<keyword evidence="2" id="KW-0694">RNA-binding</keyword>
<evidence type="ECO:0000256" key="1">
    <source>
        <dbReference type="ARBA" id="ARBA00004642"/>
    </source>
</evidence>
<dbReference type="InterPro" id="IPR000504">
    <property type="entry name" value="RRM_dom"/>
</dbReference>
<dbReference type="GO" id="GO:0000381">
    <property type="term" value="P:regulation of alternative mRNA splicing, via spliceosome"/>
    <property type="evidence" value="ECO:0000318"/>
    <property type="project" value="GO_Central"/>
</dbReference>
<reference evidence="6" key="1">
    <citation type="journal article" date="2008" name="Nat. Genet.">
        <title>The Pristionchus pacificus genome provides a unique perspective on nematode lifestyle and parasitism.</title>
        <authorList>
            <person name="Dieterich C."/>
            <person name="Clifton S.W."/>
            <person name="Schuster L.N."/>
            <person name="Chinwalla A."/>
            <person name="Delehaunty K."/>
            <person name="Dinkelacker I."/>
            <person name="Fulton L."/>
            <person name="Fulton R."/>
            <person name="Godfrey J."/>
            <person name="Minx P."/>
            <person name="Mitreva M."/>
            <person name="Roeseler W."/>
            <person name="Tian H."/>
            <person name="Witte H."/>
            <person name="Yang S.P."/>
            <person name="Wilson R.K."/>
            <person name="Sommer R.J."/>
        </authorList>
    </citation>
    <scope>NUCLEOTIDE SEQUENCE [LARGE SCALE GENOMIC DNA]</scope>
    <source>
        <strain evidence="6">PS312</strain>
    </source>
</reference>
<dbReference type="PROSITE" id="PS50102">
    <property type="entry name" value="RRM"/>
    <property type="match status" value="1"/>
</dbReference>
<feature type="region of interest" description="Disordered" evidence="4">
    <location>
        <begin position="166"/>
        <end position="232"/>
    </location>
</feature>
<dbReference type="InterPro" id="IPR052285">
    <property type="entry name" value="NEXT_complex_subunit"/>
</dbReference>
<dbReference type="SMART" id="SM00360">
    <property type="entry name" value="RRM"/>
    <property type="match status" value="1"/>
</dbReference>
<name>A0A2A6C881_PRIPA</name>
<dbReference type="GO" id="GO:0005634">
    <property type="term" value="C:nucleus"/>
    <property type="evidence" value="ECO:0000318"/>
    <property type="project" value="GO_Central"/>
</dbReference>
<keyword evidence="3" id="KW-0539">Nucleus</keyword>